<dbReference type="SUPFAM" id="SSF52743">
    <property type="entry name" value="Subtilisin-like"/>
    <property type="match status" value="1"/>
</dbReference>
<protein>
    <recommendedName>
        <fullName evidence="5">subtilisin</fullName>
        <ecNumber evidence="5">3.4.21.62</ecNumber>
    </recommendedName>
</protein>
<organism evidence="8 9">
    <name type="scientific">Vitrella brassicaformis (strain CCMP3155)</name>
    <dbReference type="NCBI Taxonomy" id="1169540"/>
    <lineage>
        <taxon>Eukaryota</taxon>
        <taxon>Sar</taxon>
        <taxon>Alveolata</taxon>
        <taxon>Colpodellida</taxon>
        <taxon>Vitrellaceae</taxon>
        <taxon>Vitrella</taxon>
    </lineage>
</organism>
<dbReference type="InterPro" id="IPR023828">
    <property type="entry name" value="Peptidase_S8_Ser-AS"/>
</dbReference>
<dbReference type="AlphaFoldDB" id="A0A0G4H2S9"/>
<evidence type="ECO:0000256" key="1">
    <source>
        <dbReference type="ARBA" id="ARBA00022670"/>
    </source>
</evidence>
<evidence type="ECO:0000313" key="8">
    <source>
        <dbReference type="EMBL" id="CEM37969.1"/>
    </source>
</evidence>
<evidence type="ECO:0000256" key="7">
    <source>
        <dbReference type="SAM" id="SignalP"/>
    </source>
</evidence>
<keyword evidence="2" id="KW-0378">Hydrolase</keyword>
<dbReference type="InParanoid" id="A0A0G4H2S9"/>
<evidence type="ECO:0000256" key="2">
    <source>
        <dbReference type="ARBA" id="ARBA00022801"/>
    </source>
</evidence>
<sequence length="917" mass="99157">MLALSPRALLSLVALHVLIVHAQVDLAPKAERSFRCPPKLDALLCDVQRLFDGQRAPRSPKAVPPIYSVPVRPPGQQPLERGGNRTAVIGFINSVVGSLLTENSIYVDISTARDADMFGIMRRLRGLGMVRLTSYRHMIGGFLPYEGIEDARLIEGIKLISATQKEREQMRPMASEYETYKHGKTGASPMQLENVGRGAATSQAIFVHNMDQLLESFDIDQSGFSCVGVLADSFDFVEGKGVREAGEIPDDAFEGEMLVQGVINLRDGEPFGSRDASTLNDEGSGMIELIADLLPEMPLYAFHTAVLGQADFANGILRLRREAGCNTLVDDVKYFFEPWYQDGIIAQAIEEVTEDGALYFVSAGNSGNSGLEGSYSRTDVPTNINNFLLANFDIQYEGAHDWNEGSDEPLQDTDCPGQEDGETACPFFRIALPPSRSLRVVLHWAQTYASASAESPGATSDFAVLIFDRDGIDEGKPLVFSDTSNIAGDPAEAAVWTNDKDEMVEVFVMVARFPTGDEFNGGRFNIITRGWALSDYTGGLVDETFGGPTSWGHALAPNAVPVAAADYRETPRFGSIPALPQAYVGGEGLAILFNPEGVRLPSPDTRSGRRVTAADGCNTLAFPLRCPEEGSCRDDAEGDGFPNFFGTSAAAPNAAAIAHLLKEVFTDRSNGDILQALFDTARRMPTWFSRQGSIPPTSGYSIQTGHGLINALLAFELLVSQEPIEIPPEAPSEGPPETPPEAPEDPGDGDEDRSSTTPTPTEGEPPGDDGDTDTSTTPLPTSTTPLPTSTTPLPTEGIDEIPECFAVVQGPEGRYAIGDLYPELRGERIEGCAFLDEAAPQAGKFLHQLRTAVSVKCEKNKDIVYKCFSRGMAHSFEVTFDVAIRKSRKREMEDAGGGDAVALWETKEKRCALEIIC</sequence>
<feature type="chain" id="PRO_5005190858" description="subtilisin" evidence="7">
    <location>
        <begin position="23"/>
        <end position="917"/>
    </location>
</feature>
<dbReference type="GO" id="GO:0004252">
    <property type="term" value="F:serine-type endopeptidase activity"/>
    <property type="evidence" value="ECO:0007669"/>
    <property type="project" value="UniProtKB-EC"/>
</dbReference>
<keyword evidence="3" id="KW-0720">Serine protease</keyword>
<feature type="compositionally biased region" description="Pro residues" evidence="6">
    <location>
        <begin position="726"/>
        <end position="741"/>
    </location>
</feature>
<feature type="compositionally biased region" description="Acidic residues" evidence="6">
    <location>
        <begin position="742"/>
        <end position="751"/>
    </location>
</feature>
<dbReference type="VEuPathDB" id="CryptoDB:Vbra_19456"/>
<evidence type="ECO:0000256" key="6">
    <source>
        <dbReference type="SAM" id="MobiDB-lite"/>
    </source>
</evidence>
<accession>A0A0G4H2S9</accession>
<evidence type="ECO:0000313" key="9">
    <source>
        <dbReference type="Proteomes" id="UP000041254"/>
    </source>
</evidence>
<feature type="signal peptide" evidence="7">
    <location>
        <begin position="1"/>
        <end position="22"/>
    </location>
</feature>
<evidence type="ECO:0000256" key="3">
    <source>
        <dbReference type="ARBA" id="ARBA00022825"/>
    </source>
</evidence>
<feature type="compositionally biased region" description="Low complexity" evidence="6">
    <location>
        <begin position="773"/>
        <end position="796"/>
    </location>
</feature>
<dbReference type="PROSITE" id="PS00138">
    <property type="entry name" value="SUBTILASE_SER"/>
    <property type="match status" value="1"/>
</dbReference>
<dbReference type="InterPro" id="IPR036852">
    <property type="entry name" value="Peptidase_S8/S53_dom_sf"/>
</dbReference>
<keyword evidence="7" id="KW-0732">Signal</keyword>
<keyword evidence="1" id="KW-0645">Protease</keyword>
<dbReference type="EMBL" id="CDMY01000964">
    <property type="protein sequence ID" value="CEM37969.1"/>
    <property type="molecule type" value="Genomic_DNA"/>
</dbReference>
<dbReference type="GO" id="GO:0006508">
    <property type="term" value="P:proteolysis"/>
    <property type="evidence" value="ECO:0007669"/>
    <property type="project" value="UniProtKB-KW"/>
</dbReference>
<evidence type="ECO:0000256" key="4">
    <source>
        <dbReference type="ARBA" id="ARBA00023529"/>
    </source>
</evidence>
<evidence type="ECO:0000256" key="5">
    <source>
        <dbReference type="ARBA" id="ARBA00023619"/>
    </source>
</evidence>
<feature type="compositionally biased region" description="Low complexity" evidence="6">
    <location>
        <begin position="755"/>
        <end position="764"/>
    </location>
</feature>
<dbReference type="EC" id="3.4.21.62" evidence="5"/>
<gene>
    <name evidence="8" type="ORF">Vbra_19456</name>
</gene>
<comment type="catalytic activity">
    <reaction evidence="4">
        <text>Hydrolysis of proteins with broad specificity for peptide bonds, and a preference for a large uncharged residue in P1. Hydrolyzes peptide amides.</text>
        <dbReference type="EC" id="3.4.21.62"/>
    </reaction>
</comment>
<name>A0A0G4H2S9_VITBC</name>
<feature type="region of interest" description="Disordered" evidence="6">
    <location>
        <begin position="726"/>
        <end position="797"/>
    </location>
</feature>
<reference evidence="8 9" key="1">
    <citation type="submission" date="2014-11" db="EMBL/GenBank/DDBJ databases">
        <authorList>
            <person name="Zhu J."/>
            <person name="Qi W."/>
            <person name="Song R."/>
        </authorList>
    </citation>
    <scope>NUCLEOTIDE SEQUENCE [LARGE SCALE GENOMIC DNA]</scope>
</reference>
<dbReference type="Gene3D" id="3.40.50.200">
    <property type="entry name" value="Peptidase S8/S53 domain"/>
    <property type="match status" value="1"/>
</dbReference>
<dbReference type="Proteomes" id="UP000041254">
    <property type="component" value="Unassembled WGS sequence"/>
</dbReference>
<dbReference type="PhylomeDB" id="A0A0G4H2S9"/>
<proteinExistence type="predicted"/>
<keyword evidence="9" id="KW-1185">Reference proteome</keyword>